<dbReference type="GO" id="GO:0030182">
    <property type="term" value="P:neuron differentiation"/>
    <property type="evidence" value="ECO:0007669"/>
    <property type="project" value="TreeGrafter"/>
</dbReference>
<dbReference type="Proteomes" id="UP000230066">
    <property type="component" value="Unassembled WGS sequence"/>
</dbReference>
<evidence type="ECO:0000256" key="11">
    <source>
        <dbReference type="SAM" id="SignalP"/>
    </source>
</evidence>
<dbReference type="Pfam" id="PF00110">
    <property type="entry name" value="wnt"/>
    <property type="match status" value="2"/>
</dbReference>
<dbReference type="GO" id="GO:0045165">
    <property type="term" value="P:cell fate commitment"/>
    <property type="evidence" value="ECO:0007669"/>
    <property type="project" value="TreeGrafter"/>
</dbReference>
<keyword evidence="4" id="KW-0964">Secreted</keyword>
<dbReference type="GO" id="GO:0005125">
    <property type="term" value="F:cytokine activity"/>
    <property type="evidence" value="ECO:0007669"/>
    <property type="project" value="TreeGrafter"/>
</dbReference>
<comment type="similarity">
    <text evidence="2 9">Belongs to the Wnt family.</text>
</comment>
<dbReference type="GO" id="GO:0060070">
    <property type="term" value="P:canonical Wnt signaling pathway"/>
    <property type="evidence" value="ECO:0007669"/>
    <property type="project" value="TreeGrafter"/>
</dbReference>
<proteinExistence type="inferred from homology"/>
<dbReference type="EMBL" id="JXXN02000025">
    <property type="protein sequence ID" value="THD29000.1"/>
    <property type="molecule type" value="Genomic_DNA"/>
</dbReference>
<evidence type="ECO:0000256" key="6">
    <source>
        <dbReference type="ARBA" id="ARBA00022687"/>
    </source>
</evidence>
<keyword evidence="7" id="KW-1015">Disulfide bond</keyword>
<sequence>MCCAKRELLIPFGLLLVGFISWTQNSGSIGAQVVSATWFFDLLSLTQPGSLHVTNTNQPTKRNVLRQMDESSHVPGIYGPGTLPGRKSVRETPGYRLSQGQVSHSYQPIESMSDMTGVSNDLTVQSNLSPNSVTPGLIEFPDRSSMLAQEVAICHALTGLTNKQRQICLQHSGLVWAMLEGTRLGLHECVHQFKHEQWNCSAVNILYQLQTNSASVPKVSGLEGILQRGSRETAFLSSAWSAGVVQAITRACSRGQMGTCDCDPIRREGQDRDAEGVFTWGGCSDPIRFGMRLTRLFLDATDREHRQAAMEREEQLHGPLKRRDQKISRRSNQRNAMEVNQQQRQKNPYRSRLHRRSPMRSASETNQTLISTSVDVRRNLTGPNKFSSGSHGLSPQEIQVETLRIIQTKARALMNLHNRRAGRKLVWTNRVRKCKCHGVSGACSMRTCWQRVNEFRRVGSMLKAAYDDAIRVTYEPRDDRLKPIDSYGLHNRLSSGFDSQSMGYANGRLMNVRGRMDWLVPMRNYYGSGDVDGGVGGGVGSGSINPSFSATVTPESTSWRRHRWPRSTMSVGQPSKAKLVYLEESPNYCRHDPSIGHLGIAGRLCNASSLDAPNSCNRLCCDRGYDTFEYESERKCDCKFFWCCEVRCKVCRERTVEHRCKH</sequence>
<feature type="region of interest" description="Disordered" evidence="10">
    <location>
        <begin position="308"/>
        <end position="393"/>
    </location>
</feature>
<keyword evidence="3 9" id="KW-0217">Developmental protein</keyword>
<gene>
    <name evidence="12" type="ORF">D915_000145</name>
</gene>
<dbReference type="GO" id="GO:0005615">
    <property type="term" value="C:extracellular space"/>
    <property type="evidence" value="ECO:0007669"/>
    <property type="project" value="TreeGrafter"/>
</dbReference>
<dbReference type="PANTHER" id="PTHR12027:SF37">
    <property type="entry name" value="PROTEIN WNT"/>
    <property type="match status" value="1"/>
</dbReference>
<evidence type="ECO:0000256" key="9">
    <source>
        <dbReference type="RuleBase" id="RU003500"/>
    </source>
</evidence>
<reference evidence="12" key="1">
    <citation type="submission" date="2019-03" db="EMBL/GenBank/DDBJ databases">
        <title>Improved annotation for the trematode Fasciola hepatica.</title>
        <authorList>
            <person name="Choi Y.-J."/>
            <person name="Martin J."/>
            <person name="Mitreva M."/>
        </authorList>
    </citation>
    <scope>NUCLEOTIDE SEQUENCE [LARGE SCALE GENOMIC DNA]</scope>
</reference>
<evidence type="ECO:0000256" key="8">
    <source>
        <dbReference type="ARBA" id="ARBA00023288"/>
    </source>
</evidence>
<comment type="caution">
    <text evidence="12">The sequence shown here is derived from an EMBL/GenBank/DDBJ whole genome shotgun (WGS) entry which is preliminary data.</text>
</comment>
<evidence type="ECO:0000313" key="12">
    <source>
        <dbReference type="EMBL" id="THD29000.1"/>
    </source>
</evidence>
<keyword evidence="13" id="KW-1185">Reference proteome</keyword>
<evidence type="ECO:0000256" key="10">
    <source>
        <dbReference type="SAM" id="MobiDB-lite"/>
    </source>
</evidence>
<dbReference type="GO" id="GO:0005109">
    <property type="term" value="F:frizzled binding"/>
    <property type="evidence" value="ECO:0007669"/>
    <property type="project" value="TreeGrafter"/>
</dbReference>
<comment type="subcellular location">
    <subcellularLocation>
        <location evidence="1 9">Secreted</location>
        <location evidence="1 9">Extracellular space</location>
        <location evidence="1 9">Extracellular matrix</location>
    </subcellularLocation>
</comment>
<dbReference type="InterPro" id="IPR005817">
    <property type="entry name" value="Wnt"/>
</dbReference>
<name>A0A4E0S4A7_FASHE</name>
<feature type="compositionally biased region" description="Polar residues" evidence="10">
    <location>
        <begin position="333"/>
        <end position="346"/>
    </location>
</feature>
<evidence type="ECO:0000256" key="3">
    <source>
        <dbReference type="ARBA" id="ARBA00022473"/>
    </source>
</evidence>
<evidence type="ECO:0000256" key="2">
    <source>
        <dbReference type="ARBA" id="ARBA00005683"/>
    </source>
</evidence>
<dbReference type="InterPro" id="IPR018161">
    <property type="entry name" value="Wnt_CS"/>
</dbReference>
<dbReference type="CDD" id="cd13113">
    <property type="entry name" value="Wnt"/>
    <property type="match status" value="1"/>
</dbReference>
<organism evidence="12 13">
    <name type="scientific">Fasciola hepatica</name>
    <name type="common">Liver fluke</name>
    <dbReference type="NCBI Taxonomy" id="6192"/>
    <lineage>
        <taxon>Eukaryota</taxon>
        <taxon>Metazoa</taxon>
        <taxon>Spiralia</taxon>
        <taxon>Lophotrochozoa</taxon>
        <taxon>Platyhelminthes</taxon>
        <taxon>Trematoda</taxon>
        <taxon>Digenea</taxon>
        <taxon>Plagiorchiida</taxon>
        <taxon>Echinostomata</taxon>
        <taxon>Echinostomatoidea</taxon>
        <taxon>Fasciolidae</taxon>
        <taxon>Fasciola</taxon>
    </lineage>
</organism>
<evidence type="ECO:0000256" key="5">
    <source>
        <dbReference type="ARBA" id="ARBA00022530"/>
    </source>
</evidence>
<evidence type="ECO:0000256" key="7">
    <source>
        <dbReference type="ARBA" id="ARBA00023157"/>
    </source>
</evidence>
<dbReference type="PRINTS" id="PR01349">
    <property type="entry name" value="WNTPROTEIN"/>
</dbReference>
<evidence type="ECO:0000256" key="4">
    <source>
        <dbReference type="ARBA" id="ARBA00022525"/>
    </source>
</evidence>
<keyword evidence="8" id="KW-0449">Lipoprotein</keyword>
<feature type="chain" id="PRO_5020029025" description="Protein Wnt" evidence="11">
    <location>
        <begin position="24"/>
        <end position="662"/>
    </location>
</feature>
<dbReference type="Gene3D" id="3.30.2460.20">
    <property type="match status" value="1"/>
</dbReference>
<dbReference type="PANTHER" id="PTHR12027">
    <property type="entry name" value="WNT RELATED"/>
    <property type="match status" value="1"/>
</dbReference>
<keyword evidence="6 9" id="KW-0879">Wnt signaling pathway</keyword>
<dbReference type="PROSITE" id="PS00246">
    <property type="entry name" value="WNT1"/>
    <property type="match status" value="1"/>
</dbReference>
<evidence type="ECO:0000256" key="1">
    <source>
        <dbReference type="ARBA" id="ARBA00004498"/>
    </source>
</evidence>
<feature type="compositionally biased region" description="Basic residues" evidence="10">
    <location>
        <begin position="347"/>
        <end position="358"/>
    </location>
</feature>
<keyword evidence="11" id="KW-0732">Signal</keyword>
<evidence type="ECO:0000313" key="13">
    <source>
        <dbReference type="Proteomes" id="UP000230066"/>
    </source>
</evidence>
<feature type="compositionally biased region" description="Polar residues" evidence="10">
    <location>
        <begin position="360"/>
        <end position="374"/>
    </location>
</feature>
<protein>
    <recommendedName>
        <fullName evidence="9">Protein Wnt</fullName>
    </recommendedName>
</protein>
<feature type="signal peptide" evidence="11">
    <location>
        <begin position="1"/>
        <end position="23"/>
    </location>
</feature>
<dbReference type="SMART" id="SM00097">
    <property type="entry name" value="WNT1"/>
    <property type="match status" value="1"/>
</dbReference>
<feature type="compositionally biased region" description="Polar residues" evidence="10">
    <location>
        <begin position="381"/>
        <end position="393"/>
    </location>
</feature>
<feature type="compositionally biased region" description="Basic and acidic residues" evidence="10">
    <location>
        <begin position="308"/>
        <end position="327"/>
    </location>
</feature>
<keyword evidence="5" id="KW-0272">Extracellular matrix</keyword>
<dbReference type="InterPro" id="IPR043158">
    <property type="entry name" value="Wnt_C"/>
</dbReference>
<dbReference type="AlphaFoldDB" id="A0A4E0S4A7"/>
<comment type="function">
    <text evidence="9">Ligand for members of the frizzled family of seven transmembrane receptors.</text>
</comment>
<accession>A0A4E0S4A7</accession>